<evidence type="ECO:0000313" key="3">
    <source>
        <dbReference type="EMBL" id="TDL28396.1"/>
    </source>
</evidence>
<protein>
    <recommendedName>
        <fullName evidence="5">Cupredoxin</fullName>
    </recommendedName>
</protein>
<dbReference type="OrthoDB" id="1921208at2759"/>
<proteinExistence type="predicted"/>
<keyword evidence="4" id="KW-1185">Reference proteome</keyword>
<evidence type="ECO:0000256" key="2">
    <source>
        <dbReference type="SAM" id="SignalP"/>
    </source>
</evidence>
<dbReference type="SUPFAM" id="SSF49503">
    <property type="entry name" value="Cupredoxins"/>
    <property type="match status" value="2"/>
</dbReference>
<dbReference type="Gene3D" id="2.60.40.420">
    <property type="entry name" value="Cupredoxins - blue copper proteins"/>
    <property type="match status" value="2"/>
</dbReference>
<dbReference type="AlphaFoldDB" id="A0A4Y7QM07"/>
<organism evidence="3 4">
    <name type="scientific">Rickenella mellea</name>
    <dbReference type="NCBI Taxonomy" id="50990"/>
    <lineage>
        <taxon>Eukaryota</taxon>
        <taxon>Fungi</taxon>
        <taxon>Dikarya</taxon>
        <taxon>Basidiomycota</taxon>
        <taxon>Agaricomycotina</taxon>
        <taxon>Agaricomycetes</taxon>
        <taxon>Hymenochaetales</taxon>
        <taxon>Rickenellaceae</taxon>
        <taxon>Rickenella</taxon>
    </lineage>
</organism>
<dbReference type="CDD" id="cd00920">
    <property type="entry name" value="Cupredoxin"/>
    <property type="match status" value="2"/>
</dbReference>
<feature type="region of interest" description="Disordered" evidence="1">
    <location>
        <begin position="162"/>
        <end position="184"/>
    </location>
</feature>
<dbReference type="PANTHER" id="PTHR34883">
    <property type="entry name" value="SERINE-RICH PROTEIN, PUTATIVE-RELATED-RELATED"/>
    <property type="match status" value="1"/>
</dbReference>
<reference evidence="3 4" key="1">
    <citation type="submission" date="2018-06" db="EMBL/GenBank/DDBJ databases">
        <title>A transcriptomic atlas of mushroom development highlights an independent origin of complex multicellularity.</title>
        <authorList>
            <consortium name="DOE Joint Genome Institute"/>
            <person name="Krizsan K."/>
            <person name="Almasi E."/>
            <person name="Merenyi Z."/>
            <person name="Sahu N."/>
            <person name="Viragh M."/>
            <person name="Koszo T."/>
            <person name="Mondo S."/>
            <person name="Kiss B."/>
            <person name="Balint B."/>
            <person name="Kues U."/>
            <person name="Barry K."/>
            <person name="Hegedus J.C."/>
            <person name="Henrissat B."/>
            <person name="Johnson J."/>
            <person name="Lipzen A."/>
            <person name="Ohm R."/>
            <person name="Nagy I."/>
            <person name="Pangilinan J."/>
            <person name="Yan J."/>
            <person name="Xiong Y."/>
            <person name="Grigoriev I.V."/>
            <person name="Hibbett D.S."/>
            <person name="Nagy L.G."/>
        </authorList>
    </citation>
    <scope>NUCLEOTIDE SEQUENCE [LARGE SCALE GENOMIC DNA]</scope>
    <source>
        <strain evidence="3 4">SZMC22713</strain>
    </source>
</reference>
<dbReference type="EMBL" id="ML170157">
    <property type="protein sequence ID" value="TDL28396.1"/>
    <property type="molecule type" value="Genomic_DNA"/>
</dbReference>
<dbReference type="InterPro" id="IPR008972">
    <property type="entry name" value="Cupredoxin"/>
</dbReference>
<feature type="signal peptide" evidence="2">
    <location>
        <begin position="1"/>
        <end position="20"/>
    </location>
</feature>
<evidence type="ECO:0000313" key="4">
    <source>
        <dbReference type="Proteomes" id="UP000294933"/>
    </source>
</evidence>
<dbReference type="InterPro" id="IPR052953">
    <property type="entry name" value="Ser-rich/MCO-related"/>
</dbReference>
<gene>
    <name evidence="3" type="ORF">BD410DRAFT_780896</name>
</gene>
<dbReference type="VEuPathDB" id="FungiDB:BD410DRAFT_780896"/>
<sequence>MFSPAAFISFGLLLAPFASAAVHDVTVGAGGLTYSPEAISAVPGDQVVFHFQPKNHTVTQSSFASPCGKKDGGMDSGFMPVAANVTDNFPTYTVTVNDTEPIWIYCAQAANTPSSHCGAGMVFAINCGADGSPNSFTNFKNAALAVGASLASAAPSGSAAPGYGYPSASGTAPQATGTGTTTGSATTTTHTVVVGGPGKLAFNPPSIQAQPNEVVLFQFQQKNHTVTQSSFGAPCEPLAATSTTGQNGFDSGFFPVADNTTTYPTWSITVNDTNPVWAYCKQKTATGSHCGAGMVFAINAVDSSAKNFSAFQAAAMKINGTSANSTSGGASSSDAVPSLHISTAVSVGLAAVGAAFTLLL</sequence>
<accession>A0A4Y7QM07</accession>
<dbReference type="PANTHER" id="PTHR34883:SF4">
    <property type="entry name" value="CUPREDOXIN"/>
    <property type="match status" value="1"/>
</dbReference>
<feature type="chain" id="PRO_5021414000" description="Cupredoxin" evidence="2">
    <location>
        <begin position="21"/>
        <end position="360"/>
    </location>
</feature>
<keyword evidence="2" id="KW-0732">Signal</keyword>
<dbReference type="STRING" id="50990.A0A4Y7QM07"/>
<evidence type="ECO:0000256" key="1">
    <source>
        <dbReference type="SAM" id="MobiDB-lite"/>
    </source>
</evidence>
<name>A0A4Y7QM07_9AGAM</name>
<dbReference type="Proteomes" id="UP000294933">
    <property type="component" value="Unassembled WGS sequence"/>
</dbReference>
<evidence type="ECO:0008006" key="5">
    <source>
        <dbReference type="Google" id="ProtNLM"/>
    </source>
</evidence>